<name>A0A372INQ6_9BACT</name>
<evidence type="ECO:0000313" key="1">
    <source>
        <dbReference type="EMBL" id="RFU16223.1"/>
    </source>
</evidence>
<organism evidence="1 2">
    <name type="scientific">Paracidobacterium acidisoli</name>
    <dbReference type="NCBI Taxonomy" id="2303751"/>
    <lineage>
        <taxon>Bacteria</taxon>
        <taxon>Pseudomonadati</taxon>
        <taxon>Acidobacteriota</taxon>
        <taxon>Terriglobia</taxon>
        <taxon>Terriglobales</taxon>
        <taxon>Acidobacteriaceae</taxon>
        <taxon>Paracidobacterium</taxon>
    </lineage>
</organism>
<comment type="caution">
    <text evidence="1">The sequence shown here is derived from an EMBL/GenBank/DDBJ whole genome shotgun (WGS) entry which is preliminary data.</text>
</comment>
<dbReference type="Proteomes" id="UP000264702">
    <property type="component" value="Unassembled WGS sequence"/>
</dbReference>
<proteinExistence type="predicted"/>
<dbReference type="EMBL" id="QVQT01000004">
    <property type="protein sequence ID" value="RFU16223.1"/>
    <property type="molecule type" value="Genomic_DNA"/>
</dbReference>
<keyword evidence="2" id="KW-1185">Reference proteome</keyword>
<sequence length="146" mass="15476">MADLSVQNPSGRALRLAAALLRASGGTTASLQMPPLVGDANDTGQVGLDQPGFLQLPLSPAVFRRVRIAMKDGQLCEYELMVSAEAVATQVSQLQLSSAQTLFTMANGVIVAGKLFLIEAVSTSETQGIVCLYRLLLREAAGEWQL</sequence>
<evidence type="ECO:0000313" key="2">
    <source>
        <dbReference type="Proteomes" id="UP000264702"/>
    </source>
</evidence>
<gene>
    <name evidence="1" type="ORF">D0Y96_12515</name>
</gene>
<protein>
    <submittedName>
        <fullName evidence="1">Uncharacterized protein</fullName>
    </submittedName>
</protein>
<dbReference type="AlphaFoldDB" id="A0A372INQ6"/>
<reference evidence="1 2" key="1">
    <citation type="submission" date="2018-08" db="EMBL/GenBank/DDBJ databases">
        <title>Acidipila sp. 4G-K13, an acidobacterium isolated from forest soil.</title>
        <authorList>
            <person name="Gao Z.-H."/>
            <person name="Qiu L.-H."/>
        </authorList>
    </citation>
    <scope>NUCLEOTIDE SEQUENCE [LARGE SCALE GENOMIC DNA]</scope>
    <source>
        <strain evidence="1 2">4G-K13</strain>
    </source>
</reference>
<accession>A0A372INQ6</accession>
<dbReference type="OrthoDB" id="121322at2"/>
<dbReference type="RefSeq" id="WP_117300358.1">
    <property type="nucleotide sequence ID" value="NZ_QVQT02000004.1"/>
</dbReference>